<proteinExistence type="predicted"/>
<dbReference type="AlphaFoldDB" id="K7AIB7"/>
<gene>
    <name evidence="2" type="ORF">C427_4212</name>
</gene>
<dbReference type="OrthoDB" id="9802649at2"/>
<feature type="domain" description="Glycosyltransferase 2-like" evidence="1">
    <location>
        <begin position="12"/>
        <end position="176"/>
    </location>
</feature>
<dbReference type="PANTHER" id="PTHR22916:SF3">
    <property type="entry name" value="UDP-GLCNAC:BETAGAL BETA-1,3-N-ACETYLGLUCOSAMINYLTRANSFERASE-LIKE PROTEIN 1"/>
    <property type="match status" value="1"/>
</dbReference>
<dbReference type="InterPro" id="IPR001173">
    <property type="entry name" value="Glyco_trans_2-like"/>
</dbReference>
<evidence type="ECO:0000259" key="1">
    <source>
        <dbReference type="Pfam" id="PF00535"/>
    </source>
</evidence>
<dbReference type="KEGG" id="gps:C427_4212"/>
<dbReference type="Proteomes" id="UP000011864">
    <property type="component" value="Chromosome"/>
</dbReference>
<dbReference type="InterPro" id="IPR029044">
    <property type="entry name" value="Nucleotide-diphossugar_trans"/>
</dbReference>
<dbReference type="GO" id="GO:0016758">
    <property type="term" value="F:hexosyltransferase activity"/>
    <property type="evidence" value="ECO:0007669"/>
    <property type="project" value="UniProtKB-ARBA"/>
</dbReference>
<reference evidence="2 3" key="1">
    <citation type="journal article" date="2013" name="Genome Announc.">
        <title>Complete Genome Sequence of Glaciecola psychrophila Strain 170T.</title>
        <authorList>
            <person name="Yin J."/>
            <person name="Chen J."/>
            <person name="Liu G."/>
            <person name="Yu Y."/>
            <person name="Song L."/>
            <person name="Wang X."/>
            <person name="Qu X."/>
        </authorList>
    </citation>
    <scope>NUCLEOTIDE SEQUENCE [LARGE SCALE GENOMIC DNA]</scope>
    <source>
        <strain evidence="2 3">170</strain>
    </source>
</reference>
<evidence type="ECO:0000313" key="3">
    <source>
        <dbReference type="Proteomes" id="UP000011864"/>
    </source>
</evidence>
<dbReference type="Pfam" id="PF00535">
    <property type="entry name" value="Glycos_transf_2"/>
    <property type="match status" value="1"/>
</dbReference>
<evidence type="ECO:0000313" key="2">
    <source>
        <dbReference type="EMBL" id="AGH46317.1"/>
    </source>
</evidence>
<name>K7AIB7_9ALTE</name>
<dbReference type="SUPFAM" id="SSF53448">
    <property type="entry name" value="Nucleotide-diphospho-sugar transferases"/>
    <property type="match status" value="1"/>
</dbReference>
<keyword evidence="3" id="KW-1185">Reference proteome</keyword>
<organism evidence="2 3">
    <name type="scientific">Paraglaciecola psychrophila 170</name>
    <dbReference type="NCBI Taxonomy" id="1129794"/>
    <lineage>
        <taxon>Bacteria</taxon>
        <taxon>Pseudomonadati</taxon>
        <taxon>Pseudomonadota</taxon>
        <taxon>Gammaproteobacteria</taxon>
        <taxon>Alteromonadales</taxon>
        <taxon>Alteromonadaceae</taxon>
        <taxon>Paraglaciecola</taxon>
    </lineage>
</organism>
<dbReference type="EMBL" id="CP003837">
    <property type="protein sequence ID" value="AGH46317.1"/>
    <property type="molecule type" value="Genomic_DNA"/>
</dbReference>
<dbReference type="HOGENOM" id="CLU_025996_0_4_6"/>
<dbReference type="STRING" id="1129794.C427_4212"/>
<dbReference type="PATRIC" id="fig|1129794.4.peg.4193"/>
<accession>K7AIB7</accession>
<protein>
    <recommendedName>
        <fullName evidence="1">Glycosyltransferase 2-like domain-containing protein</fullName>
    </recommendedName>
</protein>
<dbReference type="PANTHER" id="PTHR22916">
    <property type="entry name" value="GLYCOSYLTRANSFERASE"/>
    <property type="match status" value="1"/>
</dbReference>
<dbReference type="eggNOG" id="COG1216">
    <property type="taxonomic scope" value="Bacteria"/>
</dbReference>
<dbReference type="Gene3D" id="3.90.550.10">
    <property type="entry name" value="Spore Coat Polysaccharide Biosynthesis Protein SpsA, Chain A"/>
    <property type="match status" value="1"/>
</dbReference>
<sequence length="318" mass="36004">MVTIEINKPLVSVVMACYQEALQWLDTAVDSILKQTFNACELIVVVDDPNNQGIISLLNEKRKTDQRLKVLINEQNMGLPRSLNRGFAIASGEFFARMDADDIAAPQRLELQVHYFTENPEVDLLGTAITNIDQAGNILGVKQFLTQPEAIKKAIAYRSVACHPTWMMKRSVYDTIGGYRYFPSSEDYDFLYRVLDAGFKVANLPQPLLEYRLHDASMTSALSGFQYKVKHYIQALHQQRETQSLDSYDEKTSQALKQTDKGNDFAKGLITKARTAEESGNFLALAYWGSIAVVFSGSGYSRLKSFVGFNYIKWRYEK</sequence>
<dbReference type="RefSeq" id="WP_007643243.1">
    <property type="nucleotide sequence ID" value="NC_020514.1"/>
</dbReference>